<dbReference type="RefSeq" id="WP_264326619.1">
    <property type="nucleotide sequence ID" value="NZ_JADEXQ010000076.1"/>
</dbReference>
<dbReference type="EMBL" id="JADEXQ010000076">
    <property type="protein sequence ID" value="MBE9031791.1"/>
    <property type="molecule type" value="Genomic_DNA"/>
</dbReference>
<protein>
    <submittedName>
        <fullName evidence="1">Uncharacterized protein</fullName>
    </submittedName>
</protein>
<gene>
    <name evidence="1" type="ORF">IQ266_18820</name>
</gene>
<dbReference type="Proteomes" id="UP000625316">
    <property type="component" value="Unassembled WGS sequence"/>
</dbReference>
<evidence type="ECO:0000313" key="2">
    <source>
        <dbReference type="Proteomes" id="UP000625316"/>
    </source>
</evidence>
<comment type="caution">
    <text evidence="1">The sequence shown here is derived from an EMBL/GenBank/DDBJ whole genome shotgun (WGS) entry which is preliminary data.</text>
</comment>
<evidence type="ECO:0000313" key="1">
    <source>
        <dbReference type="EMBL" id="MBE9031791.1"/>
    </source>
</evidence>
<keyword evidence="2" id="KW-1185">Reference proteome</keyword>
<name>A0A928VNI9_9CYAN</name>
<dbReference type="AlphaFoldDB" id="A0A928VNI9"/>
<proteinExistence type="predicted"/>
<sequence length="66" mass="7462">MSQLNPTKYLLDYGAVKEVVPCCYWLDDALAKSLNQSRPIRAYFWSKNHWVSVTSAAIDRHFGGAA</sequence>
<reference evidence="1" key="1">
    <citation type="submission" date="2020-10" db="EMBL/GenBank/DDBJ databases">
        <authorList>
            <person name="Castelo-Branco R."/>
            <person name="Eusebio N."/>
            <person name="Adriana R."/>
            <person name="Vieira A."/>
            <person name="Brugerolle De Fraissinette N."/>
            <person name="Rezende De Castro R."/>
            <person name="Schneider M.P."/>
            <person name="Vasconcelos V."/>
            <person name="Leao P.N."/>
        </authorList>
    </citation>
    <scope>NUCLEOTIDE SEQUENCE</scope>
    <source>
        <strain evidence="1">LEGE 11480</strain>
    </source>
</reference>
<accession>A0A928VNI9</accession>
<organism evidence="1 2">
    <name type="scientific">Romeriopsis navalis LEGE 11480</name>
    <dbReference type="NCBI Taxonomy" id="2777977"/>
    <lineage>
        <taxon>Bacteria</taxon>
        <taxon>Bacillati</taxon>
        <taxon>Cyanobacteriota</taxon>
        <taxon>Cyanophyceae</taxon>
        <taxon>Leptolyngbyales</taxon>
        <taxon>Leptolyngbyaceae</taxon>
        <taxon>Romeriopsis</taxon>
        <taxon>Romeriopsis navalis</taxon>
    </lineage>
</organism>